<keyword evidence="4" id="KW-1185">Reference proteome</keyword>
<dbReference type="Gene3D" id="3.60.10.10">
    <property type="entry name" value="Endonuclease/exonuclease/phosphatase"/>
    <property type="match status" value="1"/>
</dbReference>
<dbReference type="InterPro" id="IPR002156">
    <property type="entry name" value="RNaseH_domain"/>
</dbReference>
<evidence type="ECO:0000313" key="4">
    <source>
        <dbReference type="Proteomes" id="UP000596661"/>
    </source>
</evidence>
<dbReference type="CDD" id="cd06222">
    <property type="entry name" value="RNase_H_like"/>
    <property type="match status" value="1"/>
</dbReference>
<dbReference type="InterPro" id="IPR044730">
    <property type="entry name" value="RNase_H-like_dom_plant"/>
</dbReference>
<dbReference type="EnsemblPlants" id="evm.model.06.581">
    <property type="protein sequence ID" value="cds.evm.model.06.581"/>
    <property type="gene ID" value="evm.TU.06.581"/>
</dbReference>
<dbReference type="InterPro" id="IPR036691">
    <property type="entry name" value="Endo/exonu/phosph_ase_sf"/>
</dbReference>
<dbReference type="InterPro" id="IPR000477">
    <property type="entry name" value="RT_dom"/>
</dbReference>
<feature type="region of interest" description="Disordered" evidence="1">
    <location>
        <begin position="80"/>
        <end position="110"/>
    </location>
</feature>
<dbReference type="PANTHER" id="PTHR46890:SF48">
    <property type="entry name" value="RNA-DIRECTED DNA POLYMERASE"/>
    <property type="match status" value="1"/>
</dbReference>
<accession>A0A803PYY8</accession>
<feature type="compositionally biased region" description="Polar residues" evidence="1">
    <location>
        <begin position="82"/>
        <end position="94"/>
    </location>
</feature>
<dbReference type="PANTHER" id="PTHR46890">
    <property type="entry name" value="NON-LTR RETROLELEMENT REVERSE TRANSCRIPTASE-LIKE PROTEIN-RELATED"/>
    <property type="match status" value="1"/>
</dbReference>
<feature type="domain" description="Reverse transcriptase" evidence="2">
    <location>
        <begin position="266"/>
        <end position="530"/>
    </location>
</feature>
<dbReference type="SUPFAM" id="SSF53098">
    <property type="entry name" value="Ribonuclease H-like"/>
    <property type="match status" value="1"/>
</dbReference>
<organism evidence="3 4">
    <name type="scientific">Cannabis sativa</name>
    <name type="common">Hemp</name>
    <name type="synonym">Marijuana</name>
    <dbReference type="NCBI Taxonomy" id="3483"/>
    <lineage>
        <taxon>Eukaryota</taxon>
        <taxon>Viridiplantae</taxon>
        <taxon>Streptophyta</taxon>
        <taxon>Embryophyta</taxon>
        <taxon>Tracheophyta</taxon>
        <taxon>Spermatophyta</taxon>
        <taxon>Magnoliopsida</taxon>
        <taxon>eudicotyledons</taxon>
        <taxon>Gunneridae</taxon>
        <taxon>Pentapetalae</taxon>
        <taxon>rosids</taxon>
        <taxon>fabids</taxon>
        <taxon>Rosales</taxon>
        <taxon>Cannabaceae</taxon>
        <taxon>Cannabis</taxon>
    </lineage>
</organism>
<dbReference type="InterPro" id="IPR036397">
    <property type="entry name" value="RNaseH_sf"/>
</dbReference>
<dbReference type="Pfam" id="PF00078">
    <property type="entry name" value="RVT_1"/>
    <property type="match status" value="1"/>
</dbReference>
<dbReference type="GO" id="GO:0003676">
    <property type="term" value="F:nucleic acid binding"/>
    <property type="evidence" value="ECO:0007669"/>
    <property type="project" value="InterPro"/>
</dbReference>
<dbReference type="GO" id="GO:0004523">
    <property type="term" value="F:RNA-DNA hybrid ribonuclease activity"/>
    <property type="evidence" value="ECO:0007669"/>
    <property type="project" value="InterPro"/>
</dbReference>
<dbReference type="EMBL" id="UZAU01000570">
    <property type="status" value="NOT_ANNOTATED_CDS"/>
    <property type="molecule type" value="Genomic_DNA"/>
</dbReference>
<sequence length="897" mass="98786">MGHSYNKGCMDYMKACDEAPFPPELRYDIKTIMGKVKVTTNALLCPEQLNFANPPVASFMTTNPASAMCVAPPDNMTPFPTYGSQGAATPTGSKASRKRNKPDSKDKFKRQAEMVNGSSVIKSSDPALTILLPHTWKILKRIGRDNPGHPWIIMGGFNAFLFSQDKQGGNPDRGPSPDFRHLLDSFNLFPLEPAVPLLTWNNNVAAPRNIQERLDWGITNNSWIVTSPPPGSRMKDKTPGPDGFNSNFYKATWSTVRNDVLYAASSFLNGNGDVAPLNTTLITLIPKVKQPTSISEYRPISLCNIVYKIISKIIANRLKLVLNSLISRNQSAFLPGRLISDNIIIAQEVAHSIKVKSRGKSGWMVVKLDMAKAFDRVEWPFIVAILRKFQFPPCFIRLIFACISTATFQFNLNGKVVGNVIPSRGICQGDPLSPYLFLLCAEGFSSLLHQQERNKTLVGFKVARRAPAISHLLFADDSFLFCQASISSCNTIKDVLEVYERATGQKGHLHNWKNKVFSKGGKETLLKSVIQAIPTYSMACFRLPVATCHSLESIMANFWWGVNENYRPKTHLQSWKKLCKSKRDGGLGFRSLVTPISPVPDKVESFITNSMTWDITTLNRCYPPHVVEQILAIPLPLSPSPDDQIWEFSKSGAYSVRSGYHLSLSSTSPQIFPLLPPSHLGGKTFGILIFLPRNKALKGQAQDQAHAILNLAHSYLAEFNSSLSASAPTSRPQHSIATTTWSPPASGLLKLNVDAAVSKIDGKAGFGGVIRNSEGLVVAALAQPYIGGGAVGTLEAKSLLSMLRWCIDEHFLVQEVETDCKAITDTLSHNKEDFTVFGDLICQIKEALSLIPNARLSHVTRGANYFADKLAHRALGLDEVAIWIGDDPCDLIEFLSL</sequence>
<reference evidence="3" key="1">
    <citation type="submission" date="2018-11" db="EMBL/GenBank/DDBJ databases">
        <authorList>
            <person name="Grassa J C."/>
        </authorList>
    </citation>
    <scope>NUCLEOTIDE SEQUENCE [LARGE SCALE GENOMIC DNA]</scope>
</reference>
<evidence type="ECO:0000256" key="1">
    <source>
        <dbReference type="SAM" id="MobiDB-lite"/>
    </source>
</evidence>
<proteinExistence type="predicted"/>
<protein>
    <recommendedName>
        <fullName evidence="2">Reverse transcriptase domain-containing protein</fullName>
    </recommendedName>
</protein>
<dbReference type="PROSITE" id="PS50878">
    <property type="entry name" value="RT_POL"/>
    <property type="match status" value="1"/>
</dbReference>
<dbReference type="AlphaFoldDB" id="A0A803PYY8"/>
<reference evidence="3" key="2">
    <citation type="submission" date="2021-03" db="UniProtKB">
        <authorList>
            <consortium name="EnsemblPlants"/>
        </authorList>
    </citation>
    <scope>IDENTIFICATION</scope>
</reference>
<dbReference type="Gramene" id="evm.model.06.581">
    <property type="protein sequence ID" value="cds.evm.model.06.581"/>
    <property type="gene ID" value="evm.TU.06.581"/>
</dbReference>
<dbReference type="SUPFAM" id="SSF56219">
    <property type="entry name" value="DNase I-like"/>
    <property type="match status" value="1"/>
</dbReference>
<dbReference type="Proteomes" id="UP000596661">
    <property type="component" value="Chromosome 6"/>
</dbReference>
<dbReference type="Gene3D" id="3.30.420.10">
    <property type="entry name" value="Ribonuclease H-like superfamily/Ribonuclease H"/>
    <property type="match status" value="1"/>
</dbReference>
<name>A0A803PYY8_CANSA</name>
<dbReference type="Pfam" id="PF13456">
    <property type="entry name" value="RVT_3"/>
    <property type="match status" value="1"/>
</dbReference>
<dbReference type="InterPro" id="IPR052343">
    <property type="entry name" value="Retrotransposon-Effector_Assoc"/>
</dbReference>
<evidence type="ECO:0000313" key="3">
    <source>
        <dbReference type="EnsemblPlants" id="cds.evm.model.06.581"/>
    </source>
</evidence>
<feature type="compositionally biased region" description="Basic and acidic residues" evidence="1">
    <location>
        <begin position="101"/>
        <end position="110"/>
    </location>
</feature>
<dbReference type="InterPro" id="IPR012337">
    <property type="entry name" value="RNaseH-like_sf"/>
</dbReference>
<evidence type="ECO:0000259" key="2">
    <source>
        <dbReference type="PROSITE" id="PS50878"/>
    </source>
</evidence>
<dbReference type="CDD" id="cd01650">
    <property type="entry name" value="RT_nLTR_like"/>
    <property type="match status" value="1"/>
</dbReference>